<accession>A0ABR8ZCQ2</accession>
<protein>
    <submittedName>
        <fullName evidence="2">Uncharacterized protein</fullName>
    </submittedName>
</protein>
<evidence type="ECO:0000313" key="2">
    <source>
        <dbReference type="EMBL" id="MBD8083093.1"/>
    </source>
</evidence>
<dbReference type="Proteomes" id="UP000637299">
    <property type="component" value="Unassembled WGS sequence"/>
</dbReference>
<dbReference type="EMBL" id="JACYFS010000003">
    <property type="protein sequence ID" value="MBD8083093.1"/>
    <property type="molecule type" value="Genomic_DNA"/>
</dbReference>
<keyword evidence="1" id="KW-1133">Transmembrane helix</keyword>
<comment type="caution">
    <text evidence="2">The sequence shown here is derived from an EMBL/GenBank/DDBJ whole genome shotgun (WGS) entry which is preliminary data.</text>
</comment>
<proteinExistence type="predicted"/>
<keyword evidence="3" id="KW-1185">Reference proteome</keyword>
<keyword evidence="1" id="KW-0472">Membrane</keyword>
<organism evidence="2 3">
    <name type="scientific">Chryseobacterium caseinilyticum</name>
    <dbReference type="NCBI Taxonomy" id="2771428"/>
    <lineage>
        <taxon>Bacteria</taxon>
        <taxon>Pseudomonadati</taxon>
        <taxon>Bacteroidota</taxon>
        <taxon>Flavobacteriia</taxon>
        <taxon>Flavobacteriales</taxon>
        <taxon>Weeksellaceae</taxon>
        <taxon>Chryseobacterium group</taxon>
        <taxon>Chryseobacterium</taxon>
    </lineage>
</organism>
<keyword evidence="1" id="KW-0812">Transmembrane</keyword>
<evidence type="ECO:0000256" key="1">
    <source>
        <dbReference type="SAM" id="Phobius"/>
    </source>
</evidence>
<name>A0ABR8ZCQ2_9FLAO</name>
<feature type="transmembrane region" description="Helical" evidence="1">
    <location>
        <begin position="55"/>
        <end position="74"/>
    </location>
</feature>
<sequence length="78" mass="8358">MMKMLTLLEVGGLEGLVAMIILMILAVAFVVSLVVAVFAKLIYESKDGRKFSKSKFWTTVLISMLICGLISGAVCGGM</sequence>
<gene>
    <name evidence="2" type="ORF">IC610_11780</name>
</gene>
<evidence type="ECO:0000313" key="3">
    <source>
        <dbReference type="Proteomes" id="UP000637299"/>
    </source>
</evidence>
<feature type="transmembrane region" description="Helical" evidence="1">
    <location>
        <begin position="20"/>
        <end position="43"/>
    </location>
</feature>
<reference evidence="2 3" key="1">
    <citation type="submission" date="2020-09" db="EMBL/GenBank/DDBJ databases">
        <title>Genome seq and assembly of Chryseobacterium sp.</title>
        <authorList>
            <person name="Chhetri G."/>
        </authorList>
    </citation>
    <scope>NUCLEOTIDE SEQUENCE [LARGE SCALE GENOMIC DNA]</scope>
    <source>
        <strain evidence="2 3">GCR10</strain>
    </source>
</reference>